<organism evidence="1 2">
    <name type="scientific">Trichogramma kaykai</name>
    <dbReference type="NCBI Taxonomy" id="54128"/>
    <lineage>
        <taxon>Eukaryota</taxon>
        <taxon>Metazoa</taxon>
        <taxon>Ecdysozoa</taxon>
        <taxon>Arthropoda</taxon>
        <taxon>Hexapoda</taxon>
        <taxon>Insecta</taxon>
        <taxon>Pterygota</taxon>
        <taxon>Neoptera</taxon>
        <taxon>Endopterygota</taxon>
        <taxon>Hymenoptera</taxon>
        <taxon>Apocrita</taxon>
        <taxon>Proctotrupomorpha</taxon>
        <taxon>Chalcidoidea</taxon>
        <taxon>Trichogrammatidae</taxon>
        <taxon>Trichogramma</taxon>
    </lineage>
</organism>
<sequence length="81" mass="9511">MEIAFEHEDANPDNSIAAKNTTDIAIEVVADEAKMEFFRDLERQLVERNKRRRLDTTINAYFSRLPRELVNPRRFSAITDQ</sequence>
<proteinExistence type="predicted"/>
<comment type="caution">
    <text evidence="1">The sequence shown here is derived from an EMBL/GenBank/DDBJ whole genome shotgun (WGS) entry which is preliminary data.</text>
</comment>
<name>A0ABD2X7I7_9HYME</name>
<evidence type="ECO:0000313" key="1">
    <source>
        <dbReference type="EMBL" id="KAL3401260.1"/>
    </source>
</evidence>
<dbReference type="Proteomes" id="UP001627154">
    <property type="component" value="Unassembled WGS sequence"/>
</dbReference>
<reference evidence="1 2" key="1">
    <citation type="journal article" date="2024" name="bioRxiv">
        <title>A reference genome for Trichogramma kaykai: A tiny desert-dwelling parasitoid wasp with competing sex-ratio distorters.</title>
        <authorList>
            <person name="Culotta J."/>
            <person name="Lindsey A.R."/>
        </authorList>
    </citation>
    <scope>NUCLEOTIDE SEQUENCE [LARGE SCALE GENOMIC DNA]</scope>
    <source>
        <strain evidence="1 2">KSX58</strain>
    </source>
</reference>
<dbReference type="AlphaFoldDB" id="A0ABD2X7I7"/>
<accession>A0ABD2X7I7</accession>
<dbReference type="EMBL" id="JBJJXI010000048">
    <property type="protein sequence ID" value="KAL3401260.1"/>
    <property type="molecule type" value="Genomic_DNA"/>
</dbReference>
<keyword evidence="2" id="KW-1185">Reference proteome</keyword>
<gene>
    <name evidence="1" type="ORF">TKK_005564</name>
</gene>
<evidence type="ECO:0000313" key="2">
    <source>
        <dbReference type="Proteomes" id="UP001627154"/>
    </source>
</evidence>
<protein>
    <submittedName>
        <fullName evidence="1">Uncharacterized protein</fullName>
    </submittedName>
</protein>